<keyword evidence="3" id="KW-1185">Reference proteome</keyword>
<dbReference type="GO" id="GO:0003677">
    <property type="term" value="F:DNA binding"/>
    <property type="evidence" value="ECO:0007669"/>
    <property type="project" value="InterPro"/>
</dbReference>
<evidence type="ECO:0000313" key="3">
    <source>
        <dbReference type="Proteomes" id="UP000007575"/>
    </source>
</evidence>
<sequence length="153" mass="17288">MPLTASVAGERLAAYLKRAQMQQKDLAIHLGIEPSYVSRMVKGHVNWTTGQYFGQIASKLHLLDTEIKELNQAVVIEIATHEGSSQSFRREESDLSEELKKAVEIYKSIDPLIEDLHVQMALAQAGSFKGGPKTTQEWIIYFNDIRNWLKKSS</sequence>
<dbReference type="AlphaFoldDB" id="H8H3V2"/>
<dbReference type="Proteomes" id="UP000007575">
    <property type="component" value="Plasmid P5"/>
</dbReference>
<dbReference type="RefSeq" id="WP_014695841.1">
    <property type="nucleotide sequence ID" value="NC_017806.1"/>
</dbReference>
<reference evidence="2 3" key="1">
    <citation type="journal article" date="2012" name="PLoS ONE">
        <title>Genome sequence and transcriptome analysis of the radioresistant bacterium Deinococcus gobiensis: insights into the extreme environmental adaptations.</title>
        <authorList>
            <person name="Yuan M."/>
            <person name="Chen M."/>
            <person name="Zhang W."/>
            <person name="Lu W."/>
            <person name="Wang J."/>
            <person name="Yang M."/>
            <person name="Zhao P."/>
            <person name="Tang R."/>
            <person name="Li X."/>
            <person name="Hao Y."/>
            <person name="Zhou Z."/>
            <person name="Zhan Y."/>
            <person name="Yu H."/>
            <person name="Teng C."/>
            <person name="Yan Y."/>
            <person name="Ping S."/>
            <person name="Wang Y."/>
            <person name="Lin M."/>
        </authorList>
    </citation>
    <scope>NUCLEOTIDE SEQUENCE [LARGE SCALE GENOMIC DNA]</scope>
    <source>
        <strain evidence="3">DSM 21396 / JCM 16679 / CGMCC 1.7299 / I-0</strain>
        <plasmid evidence="2">P5</plasmid>
    </source>
</reference>
<geneLocation type="plasmid" evidence="2 3">
    <name>P5</name>
</geneLocation>
<dbReference type="EMBL" id="CP002196">
    <property type="protein sequence ID" value="AFD28199.1"/>
    <property type="molecule type" value="Genomic_DNA"/>
</dbReference>
<dbReference type="PATRIC" id="fig|745776.4.peg.4068"/>
<dbReference type="CDD" id="cd00093">
    <property type="entry name" value="HTH_XRE"/>
    <property type="match status" value="1"/>
</dbReference>
<evidence type="ECO:0000313" key="2">
    <source>
        <dbReference type="EMBL" id="AFD28199.1"/>
    </source>
</evidence>
<dbReference type="InterPro" id="IPR010982">
    <property type="entry name" value="Lambda_DNA-bd_dom_sf"/>
</dbReference>
<evidence type="ECO:0000259" key="1">
    <source>
        <dbReference type="PROSITE" id="PS50943"/>
    </source>
</evidence>
<gene>
    <name evidence="2" type="ordered locus">DGo_PE0055</name>
</gene>
<dbReference type="PROSITE" id="PS50943">
    <property type="entry name" value="HTH_CROC1"/>
    <property type="match status" value="1"/>
</dbReference>
<dbReference type="HOGENOM" id="CLU_1737539_0_0_0"/>
<dbReference type="Gene3D" id="1.10.260.40">
    <property type="entry name" value="lambda repressor-like DNA-binding domains"/>
    <property type="match status" value="1"/>
</dbReference>
<organism evidence="2 3">
    <name type="scientific">Deinococcus gobiensis (strain DSM 21396 / JCM 16679 / CGMCC 1.7299 / I-0)</name>
    <dbReference type="NCBI Taxonomy" id="745776"/>
    <lineage>
        <taxon>Bacteria</taxon>
        <taxon>Thermotogati</taxon>
        <taxon>Deinococcota</taxon>
        <taxon>Deinococci</taxon>
        <taxon>Deinococcales</taxon>
        <taxon>Deinococcaceae</taxon>
        <taxon>Deinococcus</taxon>
    </lineage>
</organism>
<feature type="domain" description="HTH cro/C1-type" evidence="1">
    <location>
        <begin position="12"/>
        <end position="70"/>
    </location>
</feature>
<accession>H8H3V2</accession>
<keyword evidence="2" id="KW-0614">Plasmid</keyword>
<dbReference type="OrthoDB" id="68108at2"/>
<protein>
    <recommendedName>
        <fullName evidence="1">HTH cro/C1-type domain-containing protein</fullName>
    </recommendedName>
</protein>
<dbReference type="SUPFAM" id="SSF47413">
    <property type="entry name" value="lambda repressor-like DNA-binding domains"/>
    <property type="match status" value="1"/>
</dbReference>
<proteinExistence type="predicted"/>
<name>H8H3V2_DEIGI</name>
<dbReference type="KEGG" id="dgo:DGo_PE0055"/>
<dbReference type="InterPro" id="IPR001387">
    <property type="entry name" value="Cro/C1-type_HTH"/>
</dbReference>